<dbReference type="Pfam" id="PF14312">
    <property type="entry name" value="FG-GAP_2"/>
    <property type="match status" value="4"/>
</dbReference>
<reference evidence="2" key="1">
    <citation type="journal article" date="2014" name="Front. Microbiol.">
        <title>High frequency of phylogenetically diverse reductive dehalogenase-homologous genes in deep subseafloor sedimentary metagenomes.</title>
        <authorList>
            <person name="Kawai M."/>
            <person name="Futagami T."/>
            <person name="Toyoda A."/>
            <person name="Takaki Y."/>
            <person name="Nishi S."/>
            <person name="Hori S."/>
            <person name="Arai W."/>
            <person name="Tsubouchi T."/>
            <person name="Morono Y."/>
            <person name="Uchiyama I."/>
            <person name="Ito T."/>
            <person name="Fujiyama A."/>
            <person name="Inagaki F."/>
            <person name="Takami H."/>
        </authorList>
    </citation>
    <scope>NUCLEOTIDE SEQUENCE</scope>
    <source>
        <strain evidence="2">Expedition CK06-06</strain>
    </source>
</reference>
<evidence type="ECO:0000313" key="2">
    <source>
        <dbReference type="EMBL" id="GAG43332.1"/>
    </source>
</evidence>
<feature type="non-terminal residue" evidence="2">
    <location>
        <position position="223"/>
    </location>
</feature>
<feature type="non-terminal residue" evidence="2">
    <location>
        <position position="1"/>
    </location>
</feature>
<dbReference type="EMBL" id="BARS01053847">
    <property type="protein sequence ID" value="GAG43332.1"/>
    <property type="molecule type" value="Genomic_DNA"/>
</dbReference>
<dbReference type="AlphaFoldDB" id="X0Y7Q7"/>
<proteinExistence type="predicted"/>
<dbReference type="InterPro" id="IPR013517">
    <property type="entry name" value="FG-GAP"/>
</dbReference>
<dbReference type="SUPFAM" id="SSF69318">
    <property type="entry name" value="Integrin alpha N-terminal domain"/>
    <property type="match status" value="1"/>
</dbReference>
<dbReference type="PANTHER" id="PTHR36220:SF1">
    <property type="entry name" value="GAMMA TUBULIN COMPLEX COMPONENT C-TERMINAL DOMAIN-CONTAINING PROTEIN"/>
    <property type="match status" value="1"/>
</dbReference>
<organism evidence="2">
    <name type="scientific">marine sediment metagenome</name>
    <dbReference type="NCBI Taxonomy" id="412755"/>
    <lineage>
        <taxon>unclassified sequences</taxon>
        <taxon>metagenomes</taxon>
        <taxon>ecological metagenomes</taxon>
    </lineage>
</organism>
<evidence type="ECO:0000256" key="1">
    <source>
        <dbReference type="ARBA" id="ARBA00022729"/>
    </source>
</evidence>
<dbReference type="InterPro" id="IPR028994">
    <property type="entry name" value="Integrin_alpha_N"/>
</dbReference>
<name>X0Y7Q7_9ZZZZ</name>
<comment type="caution">
    <text evidence="2">The sequence shown here is derived from an EMBL/GenBank/DDBJ whole genome shotgun (WGS) entry which is preliminary data.</text>
</comment>
<dbReference type="PANTHER" id="PTHR36220">
    <property type="entry name" value="UNNAMED PRODUCT"/>
    <property type="match status" value="1"/>
</dbReference>
<dbReference type="Gene3D" id="2.130.10.130">
    <property type="entry name" value="Integrin alpha, N-terminal"/>
    <property type="match status" value="1"/>
</dbReference>
<keyword evidence="1" id="KW-0732">Signal</keyword>
<protein>
    <recommendedName>
        <fullName evidence="3">PKD domain-containing protein</fullName>
    </recommendedName>
</protein>
<evidence type="ECO:0008006" key="3">
    <source>
        <dbReference type="Google" id="ProtNLM"/>
    </source>
</evidence>
<accession>X0Y7Q7</accession>
<gene>
    <name evidence="2" type="ORF">S01H1_79824</name>
</gene>
<sequence>ALVSISGDLAIVGAFGNDDAGGNSGSAYVYERDGDAWTLAEKFTASDASNGDLFGQSVSISGDYAIVTSRHDDDDGHGSGSAYVFYRYPSGDWVEDQKLTASDAEACGRFGSSASISGDYAIVGAIYDDGLGSGYGLNGLGSAYIFHLDGSSWVEHDKVSAYDEKTTDYFAQSVSIDGEYAFVGAERHSYVGLYYDVGTAYVYVVPGGNVGAAPHARDDAITV</sequence>